<keyword evidence="3" id="KW-1185">Reference proteome</keyword>
<reference evidence="2 3" key="1">
    <citation type="submission" date="2014-04" db="EMBL/GenBank/DDBJ databases">
        <authorList>
            <consortium name="DOE Joint Genome Institute"/>
            <person name="Kuo A."/>
            <person name="Kohler A."/>
            <person name="Costa M.D."/>
            <person name="Nagy L.G."/>
            <person name="Floudas D."/>
            <person name="Copeland A."/>
            <person name="Barry K.W."/>
            <person name="Cichocki N."/>
            <person name="Veneault-Fourrey C."/>
            <person name="LaButti K."/>
            <person name="Lindquist E.A."/>
            <person name="Lipzen A."/>
            <person name="Lundell T."/>
            <person name="Morin E."/>
            <person name="Murat C."/>
            <person name="Sun H."/>
            <person name="Tunlid A."/>
            <person name="Henrissat B."/>
            <person name="Grigoriev I.V."/>
            <person name="Hibbett D.S."/>
            <person name="Martin F."/>
            <person name="Nordberg H.P."/>
            <person name="Cantor M.N."/>
            <person name="Hua S.X."/>
        </authorList>
    </citation>
    <scope>NUCLEOTIDE SEQUENCE [LARGE SCALE GENOMIC DNA]</scope>
    <source>
        <strain evidence="2 3">Marx 270</strain>
    </source>
</reference>
<feature type="region of interest" description="Disordered" evidence="1">
    <location>
        <begin position="1"/>
        <end position="156"/>
    </location>
</feature>
<dbReference type="Proteomes" id="UP000054217">
    <property type="component" value="Unassembled WGS sequence"/>
</dbReference>
<evidence type="ECO:0000313" key="2">
    <source>
        <dbReference type="EMBL" id="KIO01473.1"/>
    </source>
</evidence>
<name>A0A0C3IXC1_PISTI</name>
<dbReference type="EMBL" id="KN831988">
    <property type="protein sequence ID" value="KIO01473.1"/>
    <property type="molecule type" value="Genomic_DNA"/>
</dbReference>
<evidence type="ECO:0000256" key="1">
    <source>
        <dbReference type="SAM" id="MobiDB-lite"/>
    </source>
</evidence>
<proteinExistence type="predicted"/>
<accession>A0A0C3IXC1</accession>
<dbReference type="InParanoid" id="A0A0C3IXC1"/>
<dbReference type="HOGENOM" id="CLU_1687397_0_0_1"/>
<dbReference type="AlphaFoldDB" id="A0A0C3IXC1"/>
<dbReference type="STRING" id="870435.A0A0C3IXC1"/>
<protein>
    <submittedName>
        <fullName evidence="2">Uncharacterized protein</fullName>
    </submittedName>
</protein>
<sequence length="156" mass="16503">MSPEPSSADLKNRRKQPQPVKDKDSDTQSIGGSIPSDAPKRKKCQCQAKDDSGLPANLPASFKPSLTSATPHLPSQVVDEDYDEGVADALVNLSQTHPAEQSASAHDNYNATRHSPTLSNASHHTINSLRNAAPHRQSTSSSNGPSPASSRASSLK</sequence>
<organism evidence="2 3">
    <name type="scientific">Pisolithus tinctorius Marx 270</name>
    <dbReference type="NCBI Taxonomy" id="870435"/>
    <lineage>
        <taxon>Eukaryota</taxon>
        <taxon>Fungi</taxon>
        <taxon>Dikarya</taxon>
        <taxon>Basidiomycota</taxon>
        <taxon>Agaricomycotina</taxon>
        <taxon>Agaricomycetes</taxon>
        <taxon>Agaricomycetidae</taxon>
        <taxon>Boletales</taxon>
        <taxon>Sclerodermatineae</taxon>
        <taxon>Pisolithaceae</taxon>
        <taxon>Pisolithus</taxon>
    </lineage>
</organism>
<feature type="compositionally biased region" description="Polar residues" evidence="1">
    <location>
        <begin position="92"/>
        <end position="130"/>
    </location>
</feature>
<gene>
    <name evidence="2" type="ORF">M404DRAFT_28772</name>
</gene>
<evidence type="ECO:0000313" key="3">
    <source>
        <dbReference type="Proteomes" id="UP000054217"/>
    </source>
</evidence>
<feature type="compositionally biased region" description="Low complexity" evidence="1">
    <location>
        <begin position="138"/>
        <end position="156"/>
    </location>
</feature>
<dbReference type="OrthoDB" id="2682538at2759"/>
<reference evidence="3" key="2">
    <citation type="submission" date="2015-01" db="EMBL/GenBank/DDBJ databases">
        <title>Evolutionary Origins and Diversification of the Mycorrhizal Mutualists.</title>
        <authorList>
            <consortium name="DOE Joint Genome Institute"/>
            <consortium name="Mycorrhizal Genomics Consortium"/>
            <person name="Kohler A."/>
            <person name="Kuo A."/>
            <person name="Nagy L.G."/>
            <person name="Floudas D."/>
            <person name="Copeland A."/>
            <person name="Barry K.W."/>
            <person name="Cichocki N."/>
            <person name="Veneault-Fourrey C."/>
            <person name="LaButti K."/>
            <person name="Lindquist E.A."/>
            <person name="Lipzen A."/>
            <person name="Lundell T."/>
            <person name="Morin E."/>
            <person name="Murat C."/>
            <person name="Riley R."/>
            <person name="Ohm R."/>
            <person name="Sun H."/>
            <person name="Tunlid A."/>
            <person name="Henrissat B."/>
            <person name="Grigoriev I.V."/>
            <person name="Hibbett D.S."/>
            <person name="Martin F."/>
        </authorList>
    </citation>
    <scope>NUCLEOTIDE SEQUENCE [LARGE SCALE GENOMIC DNA]</scope>
    <source>
        <strain evidence="3">Marx 270</strain>
    </source>
</reference>